<sequence>MQKDLNFSKILINWYLKYKRDLPWRHTTDPYFIWLSEIMLQQTQVAQGLPYYLKFTETYPTVFHLAKASQEEVLKNWQGLGYYSRARNLHETAKYVANERDGKFPEDYKGLLRLKGVGDYTASAIASICYNEPVAVVDGNVYRVLSRYFGIETPINSTKGIKEFKAMAELLLDENQPALFNQAIMEFGARHCKPKNPFCDTCPFSDSCKALQDDNVLSLPVKLKKTTIKKRYLNYIVLLSDNENTQIKQRVGKGIWQGLYEFPCIETKKDISETEFLSLFKASDISNDINENYNVSLFNDASIVHKLSHQHLYTKFWIVRVSTLNDGIPTHQLKDYPVPVLIARFLEDFSF</sequence>
<keyword evidence="17" id="KW-1185">Reference proteome</keyword>
<dbReference type="GO" id="GO:0006298">
    <property type="term" value="P:mismatch repair"/>
    <property type="evidence" value="ECO:0007669"/>
    <property type="project" value="TreeGrafter"/>
</dbReference>
<evidence type="ECO:0000256" key="9">
    <source>
        <dbReference type="ARBA" id="ARBA00022801"/>
    </source>
</evidence>
<dbReference type="GO" id="GO:0006284">
    <property type="term" value="P:base-excision repair"/>
    <property type="evidence" value="ECO:0007669"/>
    <property type="project" value="UniProtKB-UniRule"/>
</dbReference>
<keyword evidence="10 14" id="KW-0408">Iron</keyword>
<evidence type="ECO:0000256" key="8">
    <source>
        <dbReference type="ARBA" id="ARBA00022763"/>
    </source>
</evidence>
<gene>
    <name evidence="16" type="ordered locus">CA2559_02670</name>
</gene>
<dbReference type="GO" id="GO:0051539">
    <property type="term" value="F:4 iron, 4 sulfur cluster binding"/>
    <property type="evidence" value="ECO:0007669"/>
    <property type="project" value="UniProtKB-UniRule"/>
</dbReference>
<dbReference type="InterPro" id="IPR029119">
    <property type="entry name" value="MutY_C"/>
</dbReference>
<dbReference type="FunFam" id="1.10.340.30:FF:000002">
    <property type="entry name" value="Adenine DNA glycosylase"/>
    <property type="match status" value="1"/>
</dbReference>
<dbReference type="GO" id="GO:0046872">
    <property type="term" value="F:metal ion binding"/>
    <property type="evidence" value="ECO:0007669"/>
    <property type="project" value="UniProtKB-UniRule"/>
</dbReference>
<evidence type="ECO:0000256" key="5">
    <source>
        <dbReference type="ARBA" id="ARBA00022023"/>
    </source>
</evidence>
<evidence type="ECO:0000256" key="11">
    <source>
        <dbReference type="ARBA" id="ARBA00023014"/>
    </source>
</evidence>
<dbReference type="Gene3D" id="1.10.1670.10">
    <property type="entry name" value="Helix-hairpin-Helix base-excision DNA repair enzymes (C-terminal)"/>
    <property type="match status" value="1"/>
</dbReference>
<dbReference type="InterPro" id="IPR011257">
    <property type="entry name" value="DNA_glycosylase"/>
</dbReference>
<comment type="cofactor">
    <cofactor evidence="14">
        <name>[4Fe-4S] cluster</name>
        <dbReference type="ChEBI" id="CHEBI:49883"/>
    </cofactor>
    <text evidence="14">Binds 1 [4Fe-4S] cluster.</text>
</comment>
<dbReference type="InterPro" id="IPR044298">
    <property type="entry name" value="MIG/MutY"/>
</dbReference>
<dbReference type="Gene3D" id="3.90.79.10">
    <property type="entry name" value="Nucleoside Triphosphate Pyrophosphohydrolase"/>
    <property type="match status" value="1"/>
</dbReference>
<organism evidence="16 17">
    <name type="scientific">Croceibacter atlanticus (strain ATCC BAA-628 / JCM 21780 / CIP 108009 / IAM 15332 / KCTC 12090 / HTCC2559)</name>
    <dbReference type="NCBI Taxonomy" id="216432"/>
    <lineage>
        <taxon>Bacteria</taxon>
        <taxon>Pseudomonadati</taxon>
        <taxon>Bacteroidota</taxon>
        <taxon>Flavobacteriia</taxon>
        <taxon>Flavobacteriales</taxon>
        <taxon>Flavobacteriaceae</taxon>
        <taxon>Croceibacter</taxon>
    </lineage>
</organism>
<comment type="similarity">
    <text evidence="3 14">Belongs to the Nth/MutY family.</text>
</comment>
<dbReference type="OrthoDB" id="9802365at2"/>
<dbReference type="Proteomes" id="UP000002297">
    <property type="component" value="Chromosome"/>
</dbReference>
<keyword evidence="8 14" id="KW-0227">DNA damage</keyword>
<comment type="catalytic activity">
    <reaction evidence="1 14">
        <text>Hydrolyzes free adenine bases from 7,8-dihydro-8-oxoguanine:adenine mismatched double-stranded DNA, leaving an apurinic site.</text>
        <dbReference type="EC" id="3.2.2.31"/>
    </reaction>
</comment>
<evidence type="ECO:0000256" key="1">
    <source>
        <dbReference type="ARBA" id="ARBA00000843"/>
    </source>
</evidence>
<evidence type="ECO:0000313" key="17">
    <source>
        <dbReference type="Proteomes" id="UP000002297"/>
    </source>
</evidence>
<keyword evidence="13 14" id="KW-0326">Glycosidase</keyword>
<dbReference type="InterPro" id="IPR003265">
    <property type="entry name" value="HhH-GPD_domain"/>
</dbReference>
<comment type="function">
    <text evidence="2">Adenine glycosylase active on G-A mispairs. MutY also corrects error-prone DNA synthesis past GO lesions which are due to the oxidatively damaged form of guanine: 7,8-dihydro-8-oxoguanine (8-oxo-dGTP).</text>
</comment>
<evidence type="ECO:0000256" key="12">
    <source>
        <dbReference type="ARBA" id="ARBA00023204"/>
    </source>
</evidence>
<keyword evidence="9" id="KW-0378">Hydrolase</keyword>
<reference evidence="16 17" key="1">
    <citation type="journal article" date="2010" name="J. Bacteriol.">
        <title>The complete genome sequence of Croceibacter atlanticus HTCC2559T.</title>
        <authorList>
            <person name="Oh H.M."/>
            <person name="Kang I."/>
            <person name="Ferriera S."/>
            <person name="Giovannoni S.J."/>
            <person name="Cho J.C."/>
        </authorList>
    </citation>
    <scope>NUCLEOTIDE SEQUENCE [LARGE SCALE GENOMIC DNA]</scope>
    <source>
        <strain evidence="17">ATCC BAA-628 / HTCC2559 / KCTC 12090</strain>
    </source>
</reference>
<evidence type="ECO:0000256" key="3">
    <source>
        <dbReference type="ARBA" id="ARBA00008343"/>
    </source>
</evidence>
<dbReference type="Pfam" id="PF14815">
    <property type="entry name" value="NUDIX_4"/>
    <property type="match status" value="1"/>
</dbReference>
<dbReference type="SUPFAM" id="SSF48150">
    <property type="entry name" value="DNA-glycosylase"/>
    <property type="match status" value="1"/>
</dbReference>
<dbReference type="GO" id="GO:0032357">
    <property type="term" value="F:oxidized purine DNA binding"/>
    <property type="evidence" value="ECO:0007669"/>
    <property type="project" value="TreeGrafter"/>
</dbReference>
<evidence type="ECO:0000256" key="7">
    <source>
        <dbReference type="ARBA" id="ARBA00022723"/>
    </source>
</evidence>
<dbReference type="PANTHER" id="PTHR42944:SF1">
    <property type="entry name" value="ADENINE DNA GLYCOSYLASE"/>
    <property type="match status" value="1"/>
</dbReference>
<evidence type="ECO:0000256" key="14">
    <source>
        <dbReference type="RuleBase" id="RU365096"/>
    </source>
</evidence>
<protein>
    <recommendedName>
        <fullName evidence="5 14">Adenine DNA glycosylase</fullName>
        <ecNumber evidence="4 14">3.2.2.31</ecNumber>
    </recommendedName>
</protein>
<evidence type="ECO:0000313" key="16">
    <source>
        <dbReference type="EMBL" id="EAP87623.1"/>
    </source>
</evidence>
<dbReference type="GO" id="GO:0034039">
    <property type="term" value="F:8-oxo-7,8-dihydroguanine DNA N-glycosylase activity"/>
    <property type="evidence" value="ECO:0007669"/>
    <property type="project" value="TreeGrafter"/>
</dbReference>
<keyword evidence="11" id="KW-0411">Iron-sulfur</keyword>
<dbReference type="PANTHER" id="PTHR42944">
    <property type="entry name" value="ADENINE DNA GLYCOSYLASE"/>
    <property type="match status" value="1"/>
</dbReference>
<dbReference type="RefSeq" id="WP_013186301.1">
    <property type="nucleotide sequence ID" value="NC_014230.1"/>
</dbReference>
<name>A3U5V6_CROAH</name>
<dbReference type="GO" id="GO:0000701">
    <property type="term" value="F:purine-specific mismatch base pair DNA N-glycosylase activity"/>
    <property type="evidence" value="ECO:0007669"/>
    <property type="project" value="UniProtKB-EC"/>
</dbReference>
<dbReference type="SMART" id="SM00478">
    <property type="entry name" value="ENDO3c"/>
    <property type="match status" value="1"/>
</dbReference>
<dbReference type="KEGG" id="cat:CA2559_02670"/>
<feature type="domain" description="HhH-GPD" evidence="15">
    <location>
        <begin position="39"/>
        <end position="190"/>
    </location>
</feature>
<evidence type="ECO:0000256" key="2">
    <source>
        <dbReference type="ARBA" id="ARBA00002933"/>
    </source>
</evidence>
<dbReference type="EMBL" id="CP002046">
    <property type="protein sequence ID" value="EAP87623.1"/>
    <property type="molecule type" value="Genomic_DNA"/>
</dbReference>
<dbReference type="NCBIfam" id="TIGR01084">
    <property type="entry name" value="mutY"/>
    <property type="match status" value="1"/>
</dbReference>
<evidence type="ECO:0000256" key="10">
    <source>
        <dbReference type="ARBA" id="ARBA00023004"/>
    </source>
</evidence>
<dbReference type="AlphaFoldDB" id="A3U5V6"/>
<dbReference type="GO" id="GO:0035485">
    <property type="term" value="F:adenine/guanine mispair binding"/>
    <property type="evidence" value="ECO:0007669"/>
    <property type="project" value="TreeGrafter"/>
</dbReference>
<dbReference type="EC" id="3.2.2.31" evidence="4 14"/>
<dbReference type="STRING" id="216432.CA2559_02670"/>
<dbReference type="Pfam" id="PF00730">
    <property type="entry name" value="HhH-GPD"/>
    <property type="match status" value="1"/>
</dbReference>
<dbReference type="HOGENOM" id="CLU_012862_0_3_10"/>
<dbReference type="GeneID" id="89452328"/>
<proteinExistence type="inferred from homology"/>
<dbReference type="CDD" id="cd03431">
    <property type="entry name" value="NUDIX_DNA_Glycosylase_C-MutY"/>
    <property type="match status" value="1"/>
</dbReference>
<evidence type="ECO:0000256" key="13">
    <source>
        <dbReference type="ARBA" id="ARBA00023295"/>
    </source>
</evidence>
<dbReference type="InterPro" id="IPR005760">
    <property type="entry name" value="A/G_AdeGlyc_MutY"/>
</dbReference>
<keyword evidence="12" id="KW-0234">DNA repair</keyword>
<accession>A3U5V6</accession>
<dbReference type="SUPFAM" id="SSF55811">
    <property type="entry name" value="Nudix"/>
    <property type="match status" value="1"/>
</dbReference>
<dbReference type="InterPro" id="IPR023170">
    <property type="entry name" value="HhH_base_excis_C"/>
</dbReference>
<dbReference type="InterPro" id="IPR015797">
    <property type="entry name" value="NUDIX_hydrolase-like_dom_sf"/>
</dbReference>
<keyword evidence="7" id="KW-0479">Metal-binding</keyword>
<dbReference type="CDD" id="cd00056">
    <property type="entry name" value="ENDO3c"/>
    <property type="match status" value="1"/>
</dbReference>
<evidence type="ECO:0000256" key="4">
    <source>
        <dbReference type="ARBA" id="ARBA00012045"/>
    </source>
</evidence>
<evidence type="ECO:0000256" key="6">
    <source>
        <dbReference type="ARBA" id="ARBA00022485"/>
    </source>
</evidence>
<evidence type="ECO:0000259" key="15">
    <source>
        <dbReference type="SMART" id="SM00478"/>
    </source>
</evidence>
<keyword evidence="6" id="KW-0004">4Fe-4S</keyword>
<dbReference type="eggNOG" id="COG1194">
    <property type="taxonomic scope" value="Bacteria"/>
</dbReference>
<dbReference type="Gene3D" id="1.10.340.30">
    <property type="entry name" value="Hypothetical protein, domain 2"/>
    <property type="match status" value="1"/>
</dbReference>